<feature type="chain" id="PRO_5029020895" description="DUF1311 domain-containing protein" evidence="1">
    <location>
        <begin position="18"/>
        <end position="109"/>
    </location>
</feature>
<dbReference type="AlphaFoldDB" id="A0A7H9BFW5"/>
<evidence type="ECO:0000313" key="2">
    <source>
        <dbReference type="EMBL" id="QLG87600.1"/>
    </source>
</evidence>
<name>A0A7H9BFW5_9NEIS</name>
<dbReference type="Proteomes" id="UP000509597">
    <property type="component" value="Chromosome"/>
</dbReference>
<dbReference type="RefSeq" id="WP_179357682.1">
    <property type="nucleotide sequence ID" value="NZ_CP058627.1"/>
</dbReference>
<proteinExistence type="predicted"/>
<dbReference type="EMBL" id="CP058627">
    <property type="protein sequence ID" value="QLG87600.1"/>
    <property type="molecule type" value="Genomic_DNA"/>
</dbReference>
<evidence type="ECO:0000256" key="1">
    <source>
        <dbReference type="SAM" id="SignalP"/>
    </source>
</evidence>
<dbReference type="KEGG" id="chiz:HQ393_04645"/>
<organism evidence="2 3">
    <name type="scientific">Chitinibacter bivalviorum</name>
    <dbReference type="NCBI Taxonomy" id="2739434"/>
    <lineage>
        <taxon>Bacteria</taxon>
        <taxon>Pseudomonadati</taxon>
        <taxon>Pseudomonadota</taxon>
        <taxon>Betaproteobacteria</taxon>
        <taxon>Neisseriales</taxon>
        <taxon>Chitinibacteraceae</taxon>
        <taxon>Chitinibacter</taxon>
    </lineage>
</organism>
<keyword evidence="3" id="KW-1185">Reference proteome</keyword>
<protein>
    <recommendedName>
        <fullName evidence="4">DUF1311 domain-containing protein</fullName>
    </recommendedName>
</protein>
<evidence type="ECO:0000313" key="3">
    <source>
        <dbReference type="Proteomes" id="UP000509597"/>
    </source>
</evidence>
<feature type="signal peptide" evidence="1">
    <location>
        <begin position="1"/>
        <end position="17"/>
    </location>
</feature>
<sequence length="109" mass="12052">MKTAALLLALVAGFAHADYTDCYACDKYANEFSQGVKDCRAMQIMFEKNECLSKQLDIAVAAMPQSKKSNYQKSAKLCKKQAAKNERDLMSGSMVGIELQLCEIYAATH</sequence>
<reference evidence="2 3" key="1">
    <citation type="submission" date="2020-07" db="EMBL/GenBank/DDBJ databases">
        <title>Complete genome sequence of Chitinibacter sp. 2T18.</title>
        <authorList>
            <person name="Bae J.-W."/>
            <person name="Choi J.-W."/>
        </authorList>
    </citation>
    <scope>NUCLEOTIDE SEQUENCE [LARGE SCALE GENOMIC DNA]</scope>
    <source>
        <strain evidence="2 3">2T18</strain>
    </source>
</reference>
<accession>A0A7H9BFW5</accession>
<evidence type="ECO:0008006" key="4">
    <source>
        <dbReference type="Google" id="ProtNLM"/>
    </source>
</evidence>
<gene>
    <name evidence="2" type="ORF">HQ393_04645</name>
</gene>
<keyword evidence="1" id="KW-0732">Signal</keyword>